<dbReference type="NCBIfam" id="TIGR01103">
    <property type="entry name" value="fliP"/>
    <property type="match status" value="1"/>
</dbReference>
<dbReference type="AlphaFoldDB" id="A0A975AUD3"/>
<evidence type="ECO:0000256" key="6">
    <source>
        <dbReference type="ARBA" id="ARBA00022795"/>
    </source>
</evidence>
<keyword evidence="6 12" id="KW-1005">Bacterial flagellum biogenesis</keyword>
<keyword evidence="4 12" id="KW-1003">Cell membrane</keyword>
<feature type="transmembrane region" description="Helical" evidence="12">
    <location>
        <begin position="228"/>
        <end position="248"/>
    </location>
</feature>
<comment type="similarity">
    <text evidence="1 12">Belongs to the FliP/MopC/SpaP family.</text>
</comment>
<dbReference type="RefSeq" id="WP_284679275.1">
    <property type="nucleotide sequence ID" value="NZ_CP060096.1"/>
</dbReference>
<dbReference type="PANTHER" id="PTHR30587:SF0">
    <property type="entry name" value="FLAGELLAR BIOSYNTHETIC PROTEIN FLIP"/>
    <property type="match status" value="1"/>
</dbReference>
<evidence type="ECO:0000313" key="13">
    <source>
        <dbReference type="EMBL" id="QSZ26597.1"/>
    </source>
</evidence>
<dbReference type="InterPro" id="IPR005837">
    <property type="entry name" value="FliP"/>
</dbReference>
<name>A0A975AUD3_9THEO</name>
<evidence type="ECO:0000256" key="10">
    <source>
        <dbReference type="ARBA" id="ARBA00023143"/>
    </source>
</evidence>
<keyword evidence="11 12" id="KW-1006">Bacterial flagellum protein export</keyword>
<keyword evidence="13" id="KW-0969">Cilium</keyword>
<dbReference type="GO" id="GO:0009306">
    <property type="term" value="P:protein secretion"/>
    <property type="evidence" value="ECO:0007669"/>
    <property type="project" value="UniProtKB-UniRule"/>
</dbReference>
<evidence type="ECO:0000313" key="14">
    <source>
        <dbReference type="Proteomes" id="UP000671913"/>
    </source>
</evidence>
<comment type="caution">
    <text evidence="12">Lacks conserved residue(s) required for the propagation of feature annotation.</text>
</comment>
<dbReference type="GO" id="GO:0009425">
    <property type="term" value="C:bacterial-type flagellum basal body"/>
    <property type="evidence" value="ECO:0007669"/>
    <property type="project" value="UniProtKB-SubCell"/>
</dbReference>
<keyword evidence="14" id="KW-1185">Reference proteome</keyword>
<evidence type="ECO:0000256" key="9">
    <source>
        <dbReference type="ARBA" id="ARBA00023136"/>
    </source>
</evidence>
<dbReference type="PRINTS" id="PR00951">
    <property type="entry name" value="FLGBIOSNFLIP"/>
</dbReference>
<keyword evidence="9 12" id="KW-0472">Membrane</keyword>
<dbReference type="GO" id="GO:0044781">
    <property type="term" value="P:bacterial-type flagellum organization"/>
    <property type="evidence" value="ECO:0007669"/>
    <property type="project" value="UniProtKB-UniRule"/>
</dbReference>
<dbReference type="PROSITE" id="PS01060">
    <property type="entry name" value="FLIP_1"/>
    <property type="match status" value="1"/>
</dbReference>
<keyword evidence="8 12" id="KW-1133">Transmembrane helix</keyword>
<keyword evidence="13" id="KW-0282">Flagellum</keyword>
<reference evidence="13" key="1">
    <citation type="submission" date="2020-08" db="EMBL/GenBank/DDBJ databases">
        <title>Genomic insights into the carbon and energy metabolism of the first obligate autotrophic acetogenic bacterium Aceticella autotrophica gen. nov., sp. nov.</title>
        <authorList>
            <person name="Toshchakov S.V."/>
            <person name="Elcheninov A.G."/>
            <person name="Kublanov I.V."/>
            <person name="Frolov E.N."/>
            <person name="Lebedinsky A.V."/>
        </authorList>
    </citation>
    <scope>NUCLEOTIDE SEQUENCE</scope>
    <source>
        <strain evidence="13">3443-3Ac</strain>
    </source>
</reference>
<dbReference type="EMBL" id="CP060096">
    <property type="protein sequence ID" value="QSZ26597.1"/>
    <property type="molecule type" value="Genomic_DNA"/>
</dbReference>
<evidence type="ECO:0000256" key="3">
    <source>
        <dbReference type="ARBA" id="ARBA00022448"/>
    </source>
</evidence>
<evidence type="ECO:0000256" key="5">
    <source>
        <dbReference type="ARBA" id="ARBA00022692"/>
    </source>
</evidence>
<evidence type="ECO:0000256" key="12">
    <source>
        <dbReference type="RuleBase" id="RU362069"/>
    </source>
</evidence>
<proteinExistence type="inferred from homology"/>
<keyword evidence="3 12" id="KW-0813">Transport</keyword>
<comment type="subcellular location">
    <subcellularLocation>
        <location evidence="12">Cell membrane</location>
        <topology evidence="12">Multi-pass membrane protein</topology>
    </subcellularLocation>
    <subcellularLocation>
        <location evidence="12">Bacterial flagellum basal body</location>
    </subcellularLocation>
</comment>
<organism evidence="13 14">
    <name type="scientific">Aceticella autotrophica</name>
    <dbReference type="NCBI Taxonomy" id="2755338"/>
    <lineage>
        <taxon>Bacteria</taxon>
        <taxon>Bacillati</taxon>
        <taxon>Bacillota</taxon>
        <taxon>Clostridia</taxon>
        <taxon>Thermoanaerobacterales</taxon>
        <taxon>Thermoanaerobacteraceae</taxon>
        <taxon>Aceticella</taxon>
    </lineage>
</organism>
<dbReference type="Proteomes" id="UP000671913">
    <property type="component" value="Chromosome"/>
</dbReference>
<accession>A0A975AUD3</accession>
<evidence type="ECO:0000256" key="1">
    <source>
        <dbReference type="ARBA" id="ARBA00006257"/>
    </source>
</evidence>
<evidence type="ECO:0000256" key="11">
    <source>
        <dbReference type="ARBA" id="ARBA00023225"/>
    </source>
</evidence>
<dbReference type="PRINTS" id="PR01302">
    <property type="entry name" value="TYPE3IMPPROT"/>
</dbReference>
<dbReference type="InterPro" id="IPR005838">
    <property type="entry name" value="T3SS_IM_P"/>
</dbReference>
<dbReference type="PANTHER" id="PTHR30587">
    <property type="entry name" value="FLAGELLAR BIOSYNTHETIC PROTEIN FLIP"/>
    <property type="match status" value="1"/>
</dbReference>
<dbReference type="NCBIfam" id="NF009438">
    <property type="entry name" value="PRK12797.1"/>
    <property type="match status" value="1"/>
</dbReference>
<dbReference type="Pfam" id="PF00813">
    <property type="entry name" value="FliP"/>
    <property type="match status" value="1"/>
</dbReference>
<evidence type="ECO:0000256" key="4">
    <source>
        <dbReference type="ARBA" id="ARBA00022475"/>
    </source>
</evidence>
<keyword evidence="7 12" id="KW-0653">Protein transport</keyword>
<dbReference type="PROSITE" id="PS01061">
    <property type="entry name" value="FLIP_2"/>
    <property type="match status" value="1"/>
</dbReference>
<feature type="transmembrane region" description="Helical" evidence="12">
    <location>
        <begin position="192"/>
        <end position="216"/>
    </location>
</feature>
<comment type="function">
    <text evidence="12">Plays a role in the flagellum-specific transport system.</text>
</comment>
<sequence>MISMKKISIVTGILIVLLTGTAYADPATPNLGISLGFSSNPKDIATSLQIVLLLTVLSLAPSILIMMTSFTRIIIVLSFLRNALGLQQMPPNQVLIGLSLFLTLFIMAPIGTQINNSALQPYIAGRISIQQAYTNAKEPLKNFMLKQTRKNDLNLFIELSKSKINNVEELPMRIVIPSFIISELKTAFEIGFLIYIPFLIIDMVVASVLMSMGMFMLPPVLISLPFKLLLFILVDGWNLLVKSLIIGFR</sequence>
<dbReference type="KEGG" id="aaut:ACETAC_06685"/>
<keyword evidence="13" id="KW-0966">Cell projection</keyword>
<evidence type="ECO:0000256" key="7">
    <source>
        <dbReference type="ARBA" id="ARBA00022927"/>
    </source>
</evidence>
<gene>
    <name evidence="12 13" type="primary">fliP</name>
    <name evidence="13" type="ORF">ACETAC_06685</name>
</gene>
<dbReference type="GO" id="GO:0005886">
    <property type="term" value="C:plasma membrane"/>
    <property type="evidence" value="ECO:0007669"/>
    <property type="project" value="UniProtKB-SubCell"/>
</dbReference>
<evidence type="ECO:0000256" key="8">
    <source>
        <dbReference type="ARBA" id="ARBA00022989"/>
    </source>
</evidence>
<keyword evidence="5 12" id="KW-0812">Transmembrane</keyword>
<protein>
    <recommendedName>
        <fullName evidence="2 12">Flagellar biosynthetic protein FliP</fullName>
    </recommendedName>
</protein>
<evidence type="ECO:0000256" key="2">
    <source>
        <dbReference type="ARBA" id="ARBA00021714"/>
    </source>
</evidence>
<keyword evidence="10" id="KW-0975">Bacterial flagellum</keyword>
<feature type="transmembrane region" description="Helical" evidence="12">
    <location>
        <begin position="48"/>
        <end position="80"/>
    </location>
</feature>